<dbReference type="EMBL" id="BPLR01010289">
    <property type="protein sequence ID" value="GIY38330.1"/>
    <property type="molecule type" value="Genomic_DNA"/>
</dbReference>
<gene>
    <name evidence="1" type="ORF">CEXT_461651</name>
</gene>
<protein>
    <submittedName>
        <fullName evidence="1">Uncharacterized protein</fullName>
    </submittedName>
</protein>
<comment type="caution">
    <text evidence="1">The sequence shown here is derived from an EMBL/GenBank/DDBJ whole genome shotgun (WGS) entry which is preliminary data.</text>
</comment>
<organism evidence="1 2">
    <name type="scientific">Caerostris extrusa</name>
    <name type="common">Bark spider</name>
    <name type="synonym">Caerostris bankana</name>
    <dbReference type="NCBI Taxonomy" id="172846"/>
    <lineage>
        <taxon>Eukaryota</taxon>
        <taxon>Metazoa</taxon>
        <taxon>Ecdysozoa</taxon>
        <taxon>Arthropoda</taxon>
        <taxon>Chelicerata</taxon>
        <taxon>Arachnida</taxon>
        <taxon>Araneae</taxon>
        <taxon>Araneomorphae</taxon>
        <taxon>Entelegynae</taxon>
        <taxon>Araneoidea</taxon>
        <taxon>Araneidae</taxon>
        <taxon>Caerostris</taxon>
    </lineage>
</organism>
<dbReference type="Proteomes" id="UP001054945">
    <property type="component" value="Unassembled WGS sequence"/>
</dbReference>
<reference evidence="1 2" key="1">
    <citation type="submission" date="2021-06" db="EMBL/GenBank/DDBJ databases">
        <title>Caerostris extrusa draft genome.</title>
        <authorList>
            <person name="Kono N."/>
            <person name="Arakawa K."/>
        </authorList>
    </citation>
    <scope>NUCLEOTIDE SEQUENCE [LARGE SCALE GENOMIC DNA]</scope>
</reference>
<name>A0AAV4T0P4_CAEEX</name>
<evidence type="ECO:0000313" key="2">
    <source>
        <dbReference type="Proteomes" id="UP001054945"/>
    </source>
</evidence>
<proteinExistence type="predicted"/>
<evidence type="ECO:0000313" key="1">
    <source>
        <dbReference type="EMBL" id="GIY38330.1"/>
    </source>
</evidence>
<accession>A0AAV4T0P4</accession>
<sequence length="178" mass="19559">MPDATSMGKLHCHIGHGQLGAATQAYDAQNGYDGTHLTDLPCFSGQQNLARIFLPGIFAAGLDETIALMTSAHTVRFCVYSKVWNCTLLQLQSTQLDKVKLSMCSVKESDLNLFESGENHPAPLSSHELAFSCCIEHHDASLEAHPDLLYRRSSFASSPAAYALPPGYRFSFLYFRSI</sequence>
<keyword evidence="2" id="KW-1185">Reference proteome</keyword>
<dbReference type="AlphaFoldDB" id="A0AAV4T0P4"/>